<dbReference type="InterPro" id="IPR026669">
    <property type="entry name" value="Arsenite_MeTrfase-like"/>
</dbReference>
<evidence type="ECO:0000259" key="9">
    <source>
        <dbReference type="Pfam" id="PF13847"/>
    </source>
</evidence>
<feature type="domain" description="Methyltransferase" evidence="9">
    <location>
        <begin position="14"/>
        <end position="104"/>
    </location>
</feature>
<comment type="caution">
    <text evidence="10">The sequence shown here is derived from an EMBL/GenBank/DDBJ whole genome shotgun (WGS) entry which is preliminary data.</text>
</comment>
<protein>
    <recommendedName>
        <fullName evidence="5">Arsenite methyltransferase</fullName>
        <ecNumber evidence="4">2.1.1.137</ecNumber>
    </recommendedName>
</protein>
<evidence type="ECO:0000256" key="3">
    <source>
        <dbReference type="ARBA" id="ARBA00034487"/>
    </source>
</evidence>
<organism evidence="10 13">
    <name type="scientific">Adineta steineri</name>
    <dbReference type="NCBI Taxonomy" id="433720"/>
    <lineage>
        <taxon>Eukaryota</taxon>
        <taxon>Metazoa</taxon>
        <taxon>Spiralia</taxon>
        <taxon>Gnathifera</taxon>
        <taxon>Rotifera</taxon>
        <taxon>Eurotatoria</taxon>
        <taxon>Bdelloidea</taxon>
        <taxon>Adinetida</taxon>
        <taxon>Adinetidae</taxon>
        <taxon>Adineta</taxon>
    </lineage>
</organism>
<dbReference type="EMBL" id="CAJNOI010003372">
    <property type="protein sequence ID" value="CAF1515828.1"/>
    <property type="molecule type" value="Genomic_DNA"/>
</dbReference>
<evidence type="ECO:0000256" key="1">
    <source>
        <dbReference type="ARBA" id="ARBA00022679"/>
    </source>
</evidence>
<dbReference type="CDD" id="cd02440">
    <property type="entry name" value="AdoMet_MTases"/>
    <property type="match status" value="1"/>
</dbReference>
<evidence type="ECO:0000313" key="11">
    <source>
        <dbReference type="EMBL" id="CAF1648667.1"/>
    </source>
</evidence>
<evidence type="ECO:0000256" key="4">
    <source>
        <dbReference type="ARBA" id="ARBA00034521"/>
    </source>
</evidence>
<comment type="similarity">
    <text evidence="3">Belongs to the methyltransferase superfamily. Arsenite methyltransferase family.</text>
</comment>
<gene>
    <name evidence="10" type="ORF">BJG266_LOCUS43993</name>
    <name evidence="11" type="ORF">QVE165_LOCUS60933</name>
</gene>
<evidence type="ECO:0000256" key="7">
    <source>
        <dbReference type="ARBA" id="ARBA00047943"/>
    </source>
</evidence>
<dbReference type="PANTHER" id="PTHR43675">
    <property type="entry name" value="ARSENITE METHYLTRANSFERASE"/>
    <property type="match status" value="1"/>
</dbReference>
<evidence type="ECO:0000313" key="10">
    <source>
        <dbReference type="EMBL" id="CAF1515828.1"/>
    </source>
</evidence>
<comment type="catalytic activity">
    <reaction evidence="7">
        <text>arsenic triglutathione + 2 [thioredoxin]-dithiol + 2 S-adenosyl-L-methionine + H2O = dimethylarsinous acid + 2 [thioredoxin]-disulfide + 3 glutathione + 2 S-adenosyl-L-homocysteine + 2 H(+)</text>
        <dbReference type="Rhea" id="RHEA:69464"/>
        <dbReference type="Rhea" id="RHEA-COMP:10698"/>
        <dbReference type="Rhea" id="RHEA-COMP:10700"/>
        <dbReference type="ChEBI" id="CHEBI:15377"/>
        <dbReference type="ChEBI" id="CHEBI:15378"/>
        <dbReference type="ChEBI" id="CHEBI:23808"/>
        <dbReference type="ChEBI" id="CHEBI:29950"/>
        <dbReference type="ChEBI" id="CHEBI:50058"/>
        <dbReference type="ChEBI" id="CHEBI:57856"/>
        <dbReference type="ChEBI" id="CHEBI:57925"/>
        <dbReference type="ChEBI" id="CHEBI:59789"/>
        <dbReference type="ChEBI" id="CHEBI:183640"/>
        <dbReference type="EC" id="2.1.1.137"/>
    </reaction>
</comment>
<dbReference type="AlphaFoldDB" id="A0A815U4H7"/>
<comment type="catalytic activity">
    <reaction evidence="6">
        <text>arsenic triglutathione + [thioredoxin]-dithiol + S-adenosyl-L-methionine + 2 H2O = methylarsonous acid + [thioredoxin]-disulfide + 3 glutathione + S-adenosyl-L-homocysteine + H(+)</text>
        <dbReference type="Rhea" id="RHEA:69460"/>
        <dbReference type="Rhea" id="RHEA-COMP:10698"/>
        <dbReference type="Rhea" id="RHEA-COMP:10700"/>
        <dbReference type="ChEBI" id="CHEBI:15377"/>
        <dbReference type="ChEBI" id="CHEBI:15378"/>
        <dbReference type="ChEBI" id="CHEBI:17826"/>
        <dbReference type="ChEBI" id="CHEBI:29950"/>
        <dbReference type="ChEBI" id="CHEBI:50058"/>
        <dbReference type="ChEBI" id="CHEBI:57856"/>
        <dbReference type="ChEBI" id="CHEBI:57925"/>
        <dbReference type="ChEBI" id="CHEBI:59789"/>
        <dbReference type="ChEBI" id="CHEBI:183640"/>
        <dbReference type="EC" id="2.1.1.137"/>
    </reaction>
</comment>
<evidence type="ECO:0000313" key="13">
    <source>
        <dbReference type="Proteomes" id="UP000663877"/>
    </source>
</evidence>
<evidence type="ECO:0000256" key="8">
    <source>
        <dbReference type="ARBA" id="ARBA00048428"/>
    </source>
</evidence>
<dbReference type="SUPFAM" id="SSF53335">
    <property type="entry name" value="S-adenosyl-L-methionine-dependent methyltransferases"/>
    <property type="match status" value="1"/>
</dbReference>
<comment type="catalytic activity">
    <reaction evidence="8">
        <text>arsenic triglutathione + 3 [thioredoxin]-dithiol + 3 S-adenosyl-L-methionine = trimethylarsine + 3 [thioredoxin]-disulfide + 3 glutathione + 3 S-adenosyl-L-homocysteine + 3 H(+)</text>
        <dbReference type="Rhea" id="RHEA:69432"/>
        <dbReference type="Rhea" id="RHEA-COMP:10698"/>
        <dbReference type="Rhea" id="RHEA-COMP:10700"/>
        <dbReference type="ChEBI" id="CHEBI:15378"/>
        <dbReference type="ChEBI" id="CHEBI:27130"/>
        <dbReference type="ChEBI" id="CHEBI:29950"/>
        <dbReference type="ChEBI" id="CHEBI:50058"/>
        <dbReference type="ChEBI" id="CHEBI:57856"/>
        <dbReference type="ChEBI" id="CHEBI:57925"/>
        <dbReference type="ChEBI" id="CHEBI:59789"/>
        <dbReference type="ChEBI" id="CHEBI:183640"/>
        <dbReference type="EC" id="2.1.1.137"/>
    </reaction>
</comment>
<dbReference type="EMBL" id="CAJNOM010003723">
    <property type="protein sequence ID" value="CAF1648667.1"/>
    <property type="molecule type" value="Genomic_DNA"/>
</dbReference>
<dbReference type="InterPro" id="IPR029063">
    <property type="entry name" value="SAM-dependent_MTases_sf"/>
</dbReference>
<dbReference type="PANTHER" id="PTHR43675:SF8">
    <property type="entry name" value="ARSENITE METHYLTRANSFERASE"/>
    <property type="match status" value="1"/>
</dbReference>
<keyword evidence="2" id="KW-0949">S-adenosyl-L-methionine</keyword>
<dbReference type="Proteomes" id="UP000663832">
    <property type="component" value="Unassembled WGS sequence"/>
</dbReference>
<dbReference type="Pfam" id="PF13847">
    <property type="entry name" value="Methyltransf_31"/>
    <property type="match status" value="1"/>
</dbReference>
<dbReference type="OrthoDB" id="8300214at2759"/>
<evidence type="ECO:0000256" key="6">
    <source>
        <dbReference type="ARBA" id="ARBA00047941"/>
    </source>
</evidence>
<dbReference type="Gene3D" id="3.40.50.150">
    <property type="entry name" value="Vaccinia Virus protein VP39"/>
    <property type="match status" value="1"/>
</dbReference>
<accession>A0A815U4H7</accession>
<reference evidence="10" key="1">
    <citation type="submission" date="2021-02" db="EMBL/GenBank/DDBJ databases">
        <authorList>
            <person name="Nowell W R."/>
        </authorList>
    </citation>
    <scope>NUCLEOTIDE SEQUENCE</scope>
</reference>
<evidence type="ECO:0000256" key="5">
    <source>
        <dbReference type="ARBA" id="ARBA00034545"/>
    </source>
</evidence>
<dbReference type="EC" id="2.1.1.137" evidence="4"/>
<keyword evidence="1" id="KW-0808">Transferase</keyword>
<name>A0A815U4H7_9BILA</name>
<sequence>MHYYRQPAMTGIGLEFARQHTDYHIKKFGLTKVNVEFIEGNIDQIDKTNLQENSIDVIVSNSVVNYRRDKKAIIEGVCKILKPGGEFYFSDVYVNRPIPAEYQDLLAGEYIGGALRWEDLILYATEAGFTQPRLVTAKPYVITNEDIQKAIGTTKFVSAIFRCFKLPSNDNDSTPFNIPYQLTYETPLTSAEEEFFFDHSLQFKLGELLVVDDPSIALALSLSRYKDNFTFDPIAATNAETVTIIETIEELPSVSDNNTGEAYKKTTTIITTTTPNQ</sequence>
<dbReference type="Proteomes" id="UP000663877">
    <property type="component" value="Unassembled WGS sequence"/>
</dbReference>
<dbReference type="InterPro" id="IPR025714">
    <property type="entry name" value="Methyltranfer_dom"/>
</dbReference>
<keyword evidence="12" id="KW-1185">Reference proteome</keyword>
<proteinExistence type="inferred from homology"/>
<evidence type="ECO:0000313" key="12">
    <source>
        <dbReference type="Proteomes" id="UP000663832"/>
    </source>
</evidence>
<evidence type="ECO:0000256" key="2">
    <source>
        <dbReference type="ARBA" id="ARBA00022691"/>
    </source>
</evidence>
<dbReference type="GO" id="GO:0030791">
    <property type="term" value="F:arsenite methyltransferase activity"/>
    <property type="evidence" value="ECO:0007669"/>
    <property type="project" value="UniProtKB-EC"/>
</dbReference>